<reference evidence="6 7" key="1">
    <citation type="journal article" date="2015" name="Genome Announc.">
        <title>Complete genome sequences for 35 biothreat assay-relevant bacillus species.</title>
        <authorList>
            <person name="Johnson S.L."/>
            <person name="Daligault H.E."/>
            <person name="Davenport K.W."/>
            <person name="Jaissle J."/>
            <person name="Frey K.G."/>
            <person name="Ladner J.T."/>
            <person name="Broomall S.M."/>
            <person name="Bishop-Lilly K.A."/>
            <person name="Bruce D.C."/>
            <person name="Gibbons H.S."/>
            <person name="Coyne S.R."/>
            <person name="Lo C.C."/>
            <person name="Meincke L."/>
            <person name="Munk A.C."/>
            <person name="Koroleva G.I."/>
            <person name="Rosenzweig C.N."/>
            <person name="Palacios G.F."/>
            <person name="Redden C.L."/>
            <person name="Minogue T.D."/>
            <person name="Chain P.S."/>
        </authorList>
    </citation>
    <scope>NUCLEOTIDE SEQUENCE [LARGE SCALE GENOMIC DNA]</scope>
    <source>
        <strain evidence="7">ATCC 14581 / DSM 32 / JCM 2506 / NBRC 15308 / NCIMB 9376 / NCTC 10342 / NRRL B-14308 / VKM B-512</strain>
    </source>
</reference>
<dbReference type="AlphaFoldDB" id="A0A0B6AMX8"/>
<evidence type="ECO:0000256" key="4">
    <source>
        <dbReference type="ARBA" id="ARBA00022989"/>
    </source>
</evidence>
<dbReference type="Proteomes" id="UP000031829">
    <property type="component" value="Chromosome"/>
</dbReference>
<organism evidence="6 7">
    <name type="scientific">Priestia megaterium (strain ATCC 14581 / DSM 32 / CCUG 1817 / JCM 2506 / NBRC 15308 / NCIMB 9376 / NCTC 10342 / NRRL B-14308 / VKM B-512 / Ford 19)</name>
    <name type="common">Bacillus megaterium</name>
    <dbReference type="NCBI Taxonomy" id="1348623"/>
    <lineage>
        <taxon>Bacteria</taxon>
        <taxon>Bacillati</taxon>
        <taxon>Bacillota</taxon>
        <taxon>Bacilli</taxon>
        <taxon>Bacillales</taxon>
        <taxon>Bacillaceae</taxon>
        <taxon>Priestia</taxon>
    </lineage>
</organism>
<dbReference type="KEGG" id="bmeg:BG04_3399"/>
<keyword evidence="3" id="KW-0812">Transmembrane</keyword>
<proteinExistence type="predicted"/>
<evidence type="ECO:0000256" key="2">
    <source>
        <dbReference type="ARBA" id="ARBA00022475"/>
    </source>
</evidence>
<evidence type="ECO:0000313" key="6">
    <source>
        <dbReference type="EMBL" id="AJI21943.1"/>
    </source>
</evidence>
<dbReference type="GeneID" id="93641460"/>
<evidence type="ECO:0000256" key="3">
    <source>
        <dbReference type="ARBA" id="ARBA00022692"/>
    </source>
</evidence>
<dbReference type="PANTHER" id="PTHR30250:SF11">
    <property type="entry name" value="O-ANTIGEN TRANSPORTER-RELATED"/>
    <property type="match status" value="1"/>
</dbReference>
<dbReference type="HOGENOM" id="CLU_022017_6_2_9"/>
<evidence type="ECO:0000313" key="7">
    <source>
        <dbReference type="Proteomes" id="UP000031829"/>
    </source>
</evidence>
<keyword evidence="4" id="KW-1133">Transmembrane helix</keyword>
<dbReference type="RefSeq" id="WP_034653804.1">
    <property type="nucleotide sequence ID" value="NZ_BCVB01000003.1"/>
</dbReference>
<keyword evidence="5" id="KW-0472">Membrane</keyword>
<protein>
    <submittedName>
        <fullName evidence="6">Polysaccharide biosynthesis family protein</fullName>
    </submittedName>
</protein>
<evidence type="ECO:0000256" key="1">
    <source>
        <dbReference type="ARBA" id="ARBA00004651"/>
    </source>
</evidence>
<dbReference type="InterPro" id="IPR050833">
    <property type="entry name" value="Poly_Biosynth_Transport"/>
</dbReference>
<keyword evidence="2" id="KW-1003">Cell membrane</keyword>
<accession>A0A0B6AMX8</accession>
<dbReference type="Pfam" id="PF01943">
    <property type="entry name" value="Polysacc_synt"/>
    <property type="match status" value="1"/>
</dbReference>
<dbReference type="EMBL" id="CP009920">
    <property type="protein sequence ID" value="AJI21943.1"/>
    <property type="molecule type" value="Genomic_DNA"/>
</dbReference>
<name>A0A0B6AMX8_PRIM2</name>
<comment type="subcellular location">
    <subcellularLocation>
        <location evidence="1">Cell membrane</location>
        <topology evidence="1">Multi-pass membrane protein</topology>
    </subcellularLocation>
</comment>
<gene>
    <name evidence="6" type="ORF">BG04_3399</name>
</gene>
<evidence type="ECO:0000256" key="5">
    <source>
        <dbReference type="ARBA" id="ARBA00023136"/>
    </source>
</evidence>
<dbReference type="PANTHER" id="PTHR30250">
    <property type="entry name" value="PST FAMILY PREDICTED COLANIC ACID TRANSPORTER"/>
    <property type="match status" value="1"/>
</dbReference>
<sequence length="481" mass="53118">MKKNSIWKNIVHLFISTVVSRLLNAAALIVLAQYLSAASYGRFSVALAFAMILGYFTDVGLSNTVLREGSKKRADVDHLLSSYVKMRILLLLVTFAGAYIVISLFYHEASLVKMMYYLIVPMITGLAMQSIGITYFQLTEQMHHLGAIRIYSALLLVVLLTVGMLMHTSAFFISFLFGFSYLLAGVYGLWMVGKRVSFNLKKKIQRGLLKNIGSFIVSGLLIMLLPQLGPIVLENTIPLAAVGVFAVAYRIPSALYQVPGIVAGAFYPVLFRHYNHQQADKHLKLNILQVKLMSLVGMVTALPFYHLSDLAVSLLFGDKWAAAGDALKWLSLMLIFQGLSVALADGLTTKGLQGRRTGVQLVAVVSGIAFYYFLSSAYSVIGAVYAALLIEGILFIGCWLCNPERVIIMRKTFPIFVCLFGSTLVLTTLLFSPHPFIGLCVNMLLVLLLTLLDQEIRSQALGYLQKNKSVNVENRKEAQNG</sequence>
<dbReference type="InterPro" id="IPR002797">
    <property type="entry name" value="Polysacc_synth"/>
</dbReference>
<dbReference type="GO" id="GO:0005886">
    <property type="term" value="C:plasma membrane"/>
    <property type="evidence" value="ECO:0007669"/>
    <property type="project" value="UniProtKB-SubCell"/>
</dbReference>